<dbReference type="GO" id="GO:0071595">
    <property type="term" value="C:Nem1-Spo7 phosphatase complex"/>
    <property type="evidence" value="ECO:0007669"/>
    <property type="project" value="InterPro"/>
</dbReference>
<evidence type="ECO:0000256" key="11">
    <source>
        <dbReference type="SAM" id="MobiDB-lite"/>
    </source>
</evidence>
<dbReference type="Pfam" id="PF03907">
    <property type="entry name" value="Spo7"/>
    <property type="match status" value="1"/>
</dbReference>
<dbReference type="STRING" id="1569628.A0A316V110"/>
<feature type="region of interest" description="Disordered" evidence="11">
    <location>
        <begin position="160"/>
        <end position="218"/>
    </location>
</feature>
<dbReference type="RefSeq" id="XP_025364843.1">
    <property type="nucleotide sequence ID" value="XM_025509839.1"/>
</dbReference>
<feature type="transmembrane region" description="Helical" evidence="12">
    <location>
        <begin position="95"/>
        <end position="115"/>
    </location>
</feature>
<sequence length="467" mass="50459">MSASTAPRRQAVTRQQRSVHLDSPNPAAKPPTPDGPTFRDLLIFEERLKQNAARLLRRKRKYQTTLALLCCAILFLGYHVAFLPKAYLPLHYAQLALLVVCSTTLFLFFASGMYAERIVAANRFVPQANRALRPFNMYLNTRPPPTKSWWRRALPFISSTSPTEAGPHAPRSPGNNASQTRLVRGPPSPTSSGDATPTVRRVPIPPIPPSSNPRGEIIFSNRVAPNFREGYERYRNAFERRRREKLEAARQESSPWRFTNWVTGGQQGQQRAGPDDQEKQQGTPTGGIPLSTPARSPRTGGGRSASPTAKARHQLCRERSDSAASSTSAASGASHHSAGPEAPPRSVSPRTRARELAAEADAAGAEGRDSRRSSISSSGSSAEGGARKKNKKKAAAVEGKKKKKAAAATGATEGGESDAATTPAEEGQAEPAADRGSWQSEQKSAFHDGSVATMSEGEEGWIQVARR</sequence>
<feature type="transmembrane region" description="Helical" evidence="12">
    <location>
        <begin position="64"/>
        <end position="83"/>
    </location>
</feature>
<evidence type="ECO:0000256" key="1">
    <source>
        <dbReference type="ARBA" id="ARBA00004232"/>
    </source>
</evidence>
<evidence type="ECO:0000256" key="3">
    <source>
        <dbReference type="ARBA" id="ARBA00010998"/>
    </source>
</evidence>
<evidence type="ECO:0000256" key="8">
    <source>
        <dbReference type="ARBA" id="ARBA00023136"/>
    </source>
</evidence>
<feature type="region of interest" description="Disordered" evidence="11">
    <location>
        <begin position="246"/>
        <end position="467"/>
    </location>
</feature>
<evidence type="ECO:0000256" key="10">
    <source>
        <dbReference type="ARBA" id="ARBA00030458"/>
    </source>
</evidence>
<keyword evidence="4" id="KW-0963">Cytoplasm</keyword>
<keyword evidence="9" id="KW-0539">Nucleus</keyword>
<dbReference type="GO" id="GO:0005737">
    <property type="term" value="C:cytoplasm"/>
    <property type="evidence" value="ECO:0007669"/>
    <property type="project" value="UniProtKB-SubCell"/>
</dbReference>
<feature type="compositionally biased region" description="Basic residues" evidence="11">
    <location>
        <begin position="387"/>
        <end position="405"/>
    </location>
</feature>
<accession>A0A316V110</accession>
<dbReference type="GO" id="GO:0006629">
    <property type="term" value="P:lipid metabolic process"/>
    <property type="evidence" value="ECO:0007669"/>
    <property type="project" value="UniProtKB-KW"/>
</dbReference>
<feature type="compositionally biased region" description="Polar residues" evidence="11">
    <location>
        <begin position="251"/>
        <end position="270"/>
    </location>
</feature>
<dbReference type="EMBL" id="KZ819662">
    <property type="protein sequence ID" value="PWN30231.1"/>
    <property type="molecule type" value="Genomic_DNA"/>
</dbReference>
<comment type="similarity">
    <text evidence="3">Belongs to the CNEP1R1 family.</text>
</comment>
<evidence type="ECO:0000256" key="6">
    <source>
        <dbReference type="ARBA" id="ARBA00022989"/>
    </source>
</evidence>
<keyword evidence="6 12" id="KW-1133">Transmembrane helix</keyword>
<dbReference type="Proteomes" id="UP000245884">
    <property type="component" value="Unassembled WGS sequence"/>
</dbReference>
<dbReference type="InterPro" id="IPR005605">
    <property type="entry name" value="Spo7"/>
</dbReference>
<dbReference type="PANTHER" id="PTHR20996:SF1">
    <property type="entry name" value="NUCLEAR ENVELOPE PHOSPHATASE-REGULATORY SUBUNIT 1"/>
    <property type="match status" value="1"/>
</dbReference>
<dbReference type="AlphaFoldDB" id="A0A316V110"/>
<gene>
    <name evidence="13" type="ORF">BDZ90DRAFT_7514</name>
</gene>
<evidence type="ECO:0000256" key="5">
    <source>
        <dbReference type="ARBA" id="ARBA00022692"/>
    </source>
</evidence>
<dbReference type="GeneID" id="37031662"/>
<feature type="compositionally biased region" description="Low complexity" evidence="11">
    <location>
        <begin position="373"/>
        <end position="384"/>
    </location>
</feature>
<dbReference type="InterPro" id="IPR019168">
    <property type="entry name" value="NEP1-R1"/>
</dbReference>
<keyword evidence="14" id="KW-1185">Reference proteome</keyword>
<evidence type="ECO:0000313" key="13">
    <source>
        <dbReference type="EMBL" id="PWN30231.1"/>
    </source>
</evidence>
<reference evidence="13 14" key="1">
    <citation type="journal article" date="2018" name="Mol. Biol. Evol.">
        <title>Broad Genomic Sampling Reveals a Smut Pathogenic Ancestry of the Fungal Clade Ustilaginomycotina.</title>
        <authorList>
            <person name="Kijpornyongpan T."/>
            <person name="Mondo S.J."/>
            <person name="Barry K."/>
            <person name="Sandor L."/>
            <person name="Lee J."/>
            <person name="Lipzen A."/>
            <person name="Pangilinan J."/>
            <person name="LaButti K."/>
            <person name="Hainaut M."/>
            <person name="Henrissat B."/>
            <person name="Grigoriev I.V."/>
            <person name="Spatafora J.W."/>
            <person name="Aime M.C."/>
        </authorList>
    </citation>
    <scope>NUCLEOTIDE SEQUENCE [LARGE SCALE GENOMIC DNA]</scope>
    <source>
        <strain evidence="13 14">MCA 5214</strain>
    </source>
</reference>
<feature type="compositionally biased region" description="Polar residues" evidence="11">
    <location>
        <begin position="1"/>
        <end position="18"/>
    </location>
</feature>
<evidence type="ECO:0000256" key="4">
    <source>
        <dbReference type="ARBA" id="ARBA00022490"/>
    </source>
</evidence>
<evidence type="ECO:0000256" key="12">
    <source>
        <dbReference type="SAM" id="Phobius"/>
    </source>
</evidence>
<dbReference type="GO" id="GO:0031965">
    <property type="term" value="C:nuclear membrane"/>
    <property type="evidence" value="ECO:0007669"/>
    <property type="project" value="UniProtKB-SubCell"/>
</dbReference>
<evidence type="ECO:0000256" key="2">
    <source>
        <dbReference type="ARBA" id="ARBA00004496"/>
    </source>
</evidence>
<protein>
    <recommendedName>
        <fullName evidence="10">Transmembrane protein 188</fullName>
    </recommendedName>
</protein>
<proteinExistence type="inferred from homology"/>
<feature type="compositionally biased region" description="Low complexity" evidence="11">
    <location>
        <begin position="322"/>
        <end position="339"/>
    </location>
</feature>
<feature type="region of interest" description="Disordered" evidence="11">
    <location>
        <begin position="1"/>
        <end position="35"/>
    </location>
</feature>
<organism evidence="13 14">
    <name type="scientific">Jaminaea rosea</name>
    <dbReference type="NCBI Taxonomy" id="1569628"/>
    <lineage>
        <taxon>Eukaryota</taxon>
        <taxon>Fungi</taxon>
        <taxon>Dikarya</taxon>
        <taxon>Basidiomycota</taxon>
        <taxon>Ustilaginomycotina</taxon>
        <taxon>Exobasidiomycetes</taxon>
        <taxon>Microstromatales</taxon>
        <taxon>Microstromatales incertae sedis</taxon>
        <taxon>Jaminaea</taxon>
    </lineage>
</organism>
<dbReference type="PANTHER" id="PTHR20996">
    <property type="entry name" value="NUCLEAR ENVELOPE PHOSPHATASE-REGULATORY SUBUNIT 1"/>
    <property type="match status" value="1"/>
</dbReference>
<dbReference type="OrthoDB" id="5599171at2759"/>
<keyword evidence="7" id="KW-0443">Lipid metabolism</keyword>
<comment type="subcellular location">
    <subcellularLocation>
        <location evidence="2">Cytoplasm</location>
    </subcellularLocation>
    <subcellularLocation>
        <location evidence="1">Nucleus membrane</location>
        <topology evidence="1">Multi-pass membrane protein</topology>
    </subcellularLocation>
</comment>
<name>A0A316V110_9BASI</name>
<dbReference type="GO" id="GO:0019888">
    <property type="term" value="F:protein phosphatase regulator activity"/>
    <property type="evidence" value="ECO:0007669"/>
    <property type="project" value="InterPro"/>
</dbReference>
<evidence type="ECO:0000313" key="14">
    <source>
        <dbReference type="Proteomes" id="UP000245884"/>
    </source>
</evidence>
<evidence type="ECO:0000256" key="7">
    <source>
        <dbReference type="ARBA" id="ARBA00023098"/>
    </source>
</evidence>
<keyword evidence="8 12" id="KW-0472">Membrane</keyword>
<evidence type="ECO:0000256" key="9">
    <source>
        <dbReference type="ARBA" id="ARBA00023242"/>
    </source>
</evidence>
<keyword evidence="5 12" id="KW-0812">Transmembrane</keyword>